<protein>
    <submittedName>
        <fullName evidence="2">Uncharacterized protein</fullName>
    </submittedName>
</protein>
<keyword evidence="1" id="KW-0472">Membrane</keyword>
<dbReference type="EMBL" id="KK198755">
    <property type="protein sequence ID" value="KCW78863.1"/>
    <property type="molecule type" value="Genomic_DNA"/>
</dbReference>
<dbReference type="Gramene" id="KCW78862">
    <property type="protein sequence ID" value="KCW78862"/>
    <property type="gene ID" value="EUGRSUZ_C00302"/>
</dbReference>
<sequence length="105" mass="12084">MVCANSFLSRTPDRRRRGRVAVWRRVQVGQSSNVVRSLSLQCSNLVHIPTPDMPCTIQLEDRYFMWSFLGHTDGVGALSFFHFLLGRQPMRFPSALKGRMDEKNN</sequence>
<reference evidence="2" key="1">
    <citation type="submission" date="2013-07" db="EMBL/GenBank/DDBJ databases">
        <title>The genome of Eucalyptus grandis.</title>
        <authorList>
            <person name="Schmutz J."/>
            <person name="Hayes R."/>
            <person name="Myburg A."/>
            <person name="Tuskan G."/>
            <person name="Grattapaglia D."/>
            <person name="Rokhsar D.S."/>
        </authorList>
    </citation>
    <scope>NUCLEOTIDE SEQUENCE</scope>
    <source>
        <tissue evidence="2">Leaf extractions</tissue>
    </source>
</reference>
<dbReference type="Gramene" id="KCW78863">
    <property type="protein sequence ID" value="KCW78863"/>
    <property type="gene ID" value="EUGRSUZ_C00302"/>
</dbReference>
<dbReference type="AlphaFoldDB" id="A0A059CK90"/>
<accession>A0A059CK90</accession>
<organism evidence="2">
    <name type="scientific">Eucalyptus grandis</name>
    <name type="common">Flooded gum</name>
    <dbReference type="NCBI Taxonomy" id="71139"/>
    <lineage>
        <taxon>Eukaryota</taxon>
        <taxon>Viridiplantae</taxon>
        <taxon>Streptophyta</taxon>
        <taxon>Embryophyta</taxon>
        <taxon>Tracheophyta</taxon>
        <taxon>Spermatophyta</taxon>
        <taxon>Magnoliopsida</taxon>
        <taxon>eudicotyledons</taxon>
        <taxon>Gunneridae</taxon>
        <taxon>Pentapetalae</taxon>
        <taxon>rosids</taxon>
        <taxon>malvids</taxon>
        <taxon>Myrtales</taxon>
        <taxon>Myrtaceae</taxon>
        <taxon>Myrtoideae</taxon>
        <taxon>Eucalypteae</taxon>
        <taxon>Eucalyptus</taxon>
    </lineage>
</organism>
<name>A0A059CK90_EUCGR</name>
<keyword evidence="1" id="KW-1133">Transmembrane helix</keyword>
<feature type="transmembrane region" description="Helical" evidence="1">
    <location>
        <begin position="63"/>
        <end position="85"/>
    </location>
</feature>
<dbReference type="EMBL" id="KK198755">
    <property type="protein sequence ID" value="KCW78862.1"/>
    <property type="molecule type" value="Genomic_DNA"/>
</dbReference>
<evidence type="ECO:0000256" key="1">
    <source>
        <dbReference type="SAM" id="Phobius"/>
    </source>
</evidence>
<evidence type="ECO:0000313" key="2">
    <source>
        <dbReference type="EMBL" id="KCW78863.1"/>
    </source>
</evidence>
<proteinExistence type="predicted"/>
<gene>
    <name evidence="2" type="ORF">EUGRSUZ_C00302</name>
</gene>
<keyword evidence="1" id="KW-0812">Transmembrane</keyword>